<sequence>MEVDQLASHQTLNNQEGTFSQSGIVSQIENQPTGLIQEQQQKTQNQPIMDEDINDDGDQSDNGNYTSGTSSYSSDNDEERKDEKISMLGNDNNGMEVLDEFEENTLSSYAKFKTQNEIDLEQIEKYAPKIPELDELDDIIEFGKINKYIQDGNSYIVLVTPSDSQQIYDLDNIVCFQSKQVVGFVLDLVGQVNQAQYSVRLYPSFTDKCTQQGLEIKNQILDQKVYLVVKCLKVINTQLPILMNKKGCDASNLFDEELPEHERDFSDDEKEREAKKAKKNKKRKNRNEDRDMEEGELEDQVVREKSNQNSHYKNKNNDKFKKRFQEQGNSGYQKNGSQIPVYSTNFSVNQNQQQYQMHQQQQQMNQMGQQYGQGPYFQNMHPMMQQQQYNMYQQQQMAYMQNPLFFSQNQVPQQMQIFPNQMWMQQQPQQQIYPQLNQTQQQNPFPNSSNQ</sequence>
<dbReference type="AlphaFoldDB" id="A0A078AGE2"/>
<dbReference type="GO" id="GO:0001522">
    <property type="term" value="P:pseudouridine synthesis"/>
    <property type="evidence" value="ECO:0007669"/>
    <property type="project" value="InterPro"/>
</dbReference>
<keyword evidence="7" id="KW-0694">RNA-binding</keyword>
<evidence type="ECO:0000256" key="2">
    <source>
        <dbReference type="ARBA" id="ARBA00009801"/>
    </source>
</evidence>
<dbReference type="GO" id="GO:0000493">
    <property type="term" value="P:box H/ACA snoRNP assembly"/>
    <property type="evidence" value="ECO:0007669"/>
    <property type="project" value="InterPro"/>
</dbReference>
<evidence type="ECO:0000256" key="8">
    <source>
        <dbReference type="ARBA" id="ARBA00023242"/>
    </source>
</evidence>
<feature type="region of interest" description="Disordered" evidence="9">
    <location>
        <begin position="260"/>
        <end position="319"/>
    </location>
</feature>
<dbReference type="Proteomes" id="UP000039865">
    <property type="component" value="Unassembled WGS sequence"/>
</dbReference>
<accession>A0A078AGE2</accession>
<evidence type="ECO:0000313" key="10">
    <source>
        <dbReference type="EMBL" id="CDW80607.1"/>
    </source>
</evidence>
<dbReference type="GO" id="GO:0006364">
    <property type="term" value="P:rRNA processing"/>
    <property type="evidence" value="ECO:0007669"/>
    <property type="project" value="UniProtKB-KW"/>
</dbReference>
<dbReference type="PANTHER" id="PTHR31633:SF1">
    <property type="entry name" value="H_ACA RIBONUCLEOPROTEIN COMPLEX NON-CORE SUBUNIT NAF1"/>
    <property type="match status" value="1"/>
</dbReference>
<evidence type="ECO:0000256" key="7">
    <source>
        <dbReference type="ARBA" id="ARBA00022884"/>
    </source>
</evidence>
<feature type="region of interest" description="Disordered" evidence="9">
    <location>
        <begin position="1"/>
        <end position="82"/>
    </location>
</feature>
<gene>
    <name evidence="10" type="primary">Contig5164.g5533</name>
    <name evidence="10" type="ORF">STYLEM_9610</name>
</gene>
<feature type="compositionally biased region" description="Basic residues" evidence="9">
    <location>
        <begin position="275"/>
        <end position="285"/>
    </location>
</feature>
<organism evidence="10 11">
    <name type="scientific">Stylonychia lemnae</name>
    <name type="common">Ciliate</name>
    <dbReference type="NCBI Taxonomy" id="5949"/>
    <lineage>
        <taxon>Eukaryota</taxon>
        <taxon>Sar</taxon>
        <taxon>Alveolata</taxon>
        <taxon>Ciliophora</taxon>
        <taxon>Intramacronucleata</taxon>
        <taxon>Spirotrichea</taxon>
        <taxon>Stichotrichia</taxon>
        <taxon>Sporadotrichida</taxon>
        <taxon>Oxytrichidae</taxon>
        <taxon>Stylonychinae</taxon>
        <taxon>Stylonychia</taxon>
    </lineage>
</organism>
<feature type="compositionally biased region" description="Basic and acidic residues" evidence="9">
    <location>
        <begin position="260"/>
        <end position="274"/>
    </location>
</feature>
<keyword evidence="11" id="KW-1185">Reference proteome</keyword>
<keyword evidence="8" id="KW-0539">Nucleus</keyword>
<dbReference type="OrthoDB" id="21550at2759"/>
<dbReference type="GO" id="GO:0005732">
    <property type="term" value="C:sno(s)RNA-containing ribonucleoprotein complex"/>
    <property type="evidence" value="ECO:0007669"/>
    <property type="project" value="InterPro"/>
</dbReference>
<evidence type="ECO:0000256" key="3">
    <source>
        <dbReference type="ARBA" id="ARBA00021438"/>
    </source>
</evidence>
<evidence type="ECO:0000256" key="5">
    <source>
        <dbReference type="ARBA" id="ARBA00022552"/>
    </source>
</evidence>
<evidence type="ECO:0000256" key="9">
    <source>
        <dbReference type="SAM" id="MobiDB-lite"/>
    </source>
</evidence>
<dbReference type="InterPro" id="IPR007504">
    <property type="entry name" value="H/ACA_rnp_Gar1/Naf1"/>
</dbReference>
<dbReference type="Pfam" id="PF04410">
    <property type="entry name" value="Gar1"/>
    <property type="match status" value="1"/>
</dbReference>
<dbReference type="EMBL" id="CCKQ01009147">
    <property type="protein sequence ID" value="CDW80607.1"/>
    <property type="molecule type" value="Genomic_DNA"/>
</dbReference>
<keyword evidence="5" id="KW-0698">rRNA processing</keyword>
<keyword evidence="4" id="KW-0690">Ribosome biogenesis</keyword>
<dbReference type="InterPro" id="IPR040309">
    <property type="entry name" value="Naf1"/>
</dbReference>
<proteinExistence type="inferred from homology"/>
<dbReference type="InParanoid" id="A0A078AGE2"/>
<dbReference type="GO" id="GO:0003723">
    <property type="term" value="F:RNA binding"/>
    <property type="evidence" value="ECO:0007669"/>
    <property type="project" value="UniProtKB-KW"/>
</dbReference>
<dbReference type="PANTHER" id="PTHR31633">
    <property type="entry name" value="H/ACA RIBONUCLEOPROTEIN COMPLEX NON-CORE SUBUNIT NAF1"/>
    <property type="match status" value="1"/>
</dbReference>
<feature type="compositionally biased region" description="Acidic residues" evidence="9">
    <location>
        <begin position="49"/>
        <end position="59"/>
    </location>
</feature>
<evidence type="ECO:0000256" key="6">
    <source>
        <dbReference type="ARBA" id="ARBA00022553"/>
    </source>
</evidence>
<dbReference type="InterPro" id="IPR009000">
    <property type="entry name" value="Transl_B-barrel_sf"/>
</dbReference>
<evidence type="ECO:0000313" key="11">
    <source>
        <dbReference type="Proteomes" id="UP000039865"/>
    </source>
</evidence>
<dbReference type="GO" id="GO:0005634">
    <property type="term" value="C:nucleus"/>
    <property type="evidence" value="ECO:0007669"/>
    <property type="project" value="UniProtKB-SubCell"/>
</dbReference>
<reference evidence="10 11" key="1">
    <citation type="submission" date="2014-06" db="EMBL/GenBank/DDBJ databases">
        <authorList>
            <person name="Swart Estienne"/>
        </authorList>
    </citation>
    <scope>NUCLEOTIDE SEQUENCE [LARGE SCALE GENOMIC DNA]</scope>
    <source>
        <strain evidence="10 11">130c</strain>
    </source>
</reference>
<protein>
    <recommendedName>
        <fullName evidence="3">H/ACA ribonucleoprotein complex non-core subunit NAF1</fullName>
    </recommendedName>
</protein>
<feature type="compositionally biased region" description="Polar residues" evidence="9">
    <location>
        <begin position="7"/>
        <end position="47"/>
    </location>
</feature>
<dbReference type="SUPFAM" id="SSF50447">
    <property type="entry name" value="Translation proteins"/>
    <property type="match status" value="1"/>
</dbReference>
<evidence type="ECO:0000256" key="1">
    <source>
        <dbReference type="ARBA" id="ARBA00004123"/>
    </source>
</evidence>
<keyword evidence="6" id="KW-0597">Phosphoprotein</keyword>
<comment type="similarity">
    <text evidence="2">Belongs to the NAF1 family.</text>
</comment>
<name>A0A078AGE2_STYLE</name>
<feature type="compositionally biased region" description="Acidic residues" evidence="9">
    <location>
        <begin position="290"/>
        <end position="299"/>
    </location>
</feature>
<evidence type="ECO:0000256" key="4">
    <source>
        <dbReference type="ARBA" id="ARBA00022517"/>
    </source>
</evidence>
<comment type="subcellular location">
    <subcellularLocation>
        <location evidence="1">Nucleus</location>
    </subcellularLocation>
</comment>
<feature type="compositionally biased region" description="Low complexity" evidence="9">
    <location>
        <begin position="63"/>
        <end position="74"/>
    </location>
</feature>
<dbReference type="InterPro" id="IPR038664">
    <property type="entry name" value="Gar1/Naf1_Cbf5-bd_sf"/>
</dbReference>
<feature type="region of interest" description="Disordered" evidence="9">
    <location>
        <begin position="426"/>
        <end position="451"/>
    </location>
</feature>
<dbReference type="Gene3D" id="2.40.10.230">
    <property type="entry name" value="Probable tRNA pseudouridine synthase domain"/>
    <property type="match status" value="1"/>
</dbReference>